<feature type="region of interest" description="Disordered" evidence="1">
    <location>
        <begin position="982"/>
        <end position="1010"/>
    </location>
</feature>
<dbReference type="Pfam" id="PF24626">
    <property type="entry name" value="SH3_Tf2-1"/>
    <property type="match status" value="1"/>
</dbReference>
<dbReference type="Gene3D" id="3.30.420.10">
    <property type="entry name" value="Ribonuclease H-like superfamily/Ribonuclease H"/>
    <property type="match status" value="1"/>
</dbReference>
<dbReference type="InterPro" id="IPR005162">
    <property type="entry name" value="Retrotrans_gag_dom"/>
</dbReference>
<dbReference type="InterPro" id="IPR000477">
    <property type="entry name" value="RT_dom"/>
</dbReference>
<dbReference type="EMBL" id="KQ485055">
    <property type="protein sequence ID" value="KYP32940.1"/>
    <property type="molecule type" value="Genomic_DNA"/>
</dbReference>
<dbReference type="InterPro" id="IPR012337">
    <property type="entry name" value="RNaseH-like_sf"/>
</dbReference>
<dbReference type="OMA" id="IRTHIQI"/>
<dbReference type="Gramene" id="C.cajan_48190.t">
    <property type="protein sequence ID" value="C.cajan_48190.t"/>
    <property type="gene ID" value="C.cajan_48190"/>
</dbReference>
<dbReference type="InterPro" id="IPR043502">
    <property type="entry name" value="DNA/RNA_pol_sf"/>
</dbReference>
<dbReference type="Gene3D" id="3.30.70.270">
    <property type="match status" value="2"/>
</dbReference>
<keyword evidence="4" id="KW-1185">Reference proteome</keyword>
<name>A0A151QRK7_CAJCA</name>
<dbReference type="Gene3D" id="1.10.340.70">
    <property type="match status" value="1"/>
</dbReference>
<reference evidence="3" key="1">
    <citation type="journal article" date="2012" name="Nat. Biotechnol.">
        <title>Draft genome sequence of pigeonpea (Cajanus cajan), an orphan legume crop of resource-poor farmers.</title>
        <authorList>
            <person name="Varshney R.K."/>
            <person name="Chen W."/>
            <person name="Li Y."/>
            <person name="Bharti A.K."/>
            <person name="Saxena R.K."/>
            <person name="Schlueter J.A."/>
            <person name="Donoghue M.T."/>
            <person name="Azam S."/>
            <person name="Fan G."/>
            <person name="Whaley A.M."/>
            <person name="Farmer A.D."/>
            <person name="Sheridan J."/>
            <person name="Iwata A."/>
            <person name="Tuteja R."/>
            <person name="Penmetsa R.V."/>
            <person name="Wu W."/>
            <person name="Upadhyaya H.D."/>
            <person name="Yang S.P."/>
            <person name="Shah T."/>
            <person name="Saxena K.B."/>
            <person name="Michael T."/>
            <person name="McCombie W.R."/>
            <person name="Yang B."/>
            <person name="Zhang G."/>
            <person name="Yang H."/>
            <person name="Wang J."/>
            <person name="Spillane C."/>
            <person name="Cook D.R."/>
            <person name="May G.D."/>
            <person name="Xu X."/>
            <person name="Jackson S.A."/>
        </authorList>
    </citation>
    <scope>NUCLEOTIDE SEQUENCE [LARGE SCALE GENOMIC DNA]</scope>
</reference>
<accession>A0A151QRK7</accession>
<dbReference type="InterPro" id="IPR043128">
    <property type="entry name" value="Rev_trsase/Diguanyl_cyclase"/>
</dbReference>
<sequence length="1048" mass="122036">MKVEQIFTCHQVGEERKVPLATLAFQGQAMYWWTTLVRERRLHNDPPIEYWNDLRSAMRIRHIPSYYSRELMDKLQRLQQKNLSVEEYRQKMELYLMRAGIREEERLTIARFLSELNFDIRRDRVELLSYRDLDDLVQLCIRVEQQHLRKNSFKKDKAQSNSYVKKDYKREGQFSKYDSSKNSSKKKEKNHKSSKKKKEEKPLPLEGIQQEEILKQTLLFEKPSYILLCRSMLRCHNLNLEPSSLPIEVFQLLKEFNDVFPSEGPKGLPPFRGIEHQFDFVPGASLPNRPAYRTNPQETKEIENQVKELLDKGWVQNDMLDELHGATIFSKIDLKSGYHQIRIKEGDEWKTAFKTKFELYEWLGLTNAPSTFMRLMNYVLRECIGKFVVVYFDGILIYNRSQDEHLGHLREVLVILRNNHLFANVEKCTFCVDYVVFLGFIVSKEGIRVDPEKIKAIQEWPQPKNISEVRSFHGLASFYRRFVPNFSSIASPLNELVKKYVPVEWTKKHDHAFQLLKDQLTNAPILALPNFEKTFELECDASRIGIGAVLLQGGHPIAYFTDALSRRNTLLMSLGTQILGFNNIREFYEKDLDFGDIYEKCQQKAFNGFYMDEGYLYKEGNLCIPQGSIRKLLIKESHKDGLMGHFGVDKTLSLLKEKFYWPHMRKDVQRHCLRCLACLQVKSKVMPHGTYTPLLVASAPWVDISMDFVLGLPRTQRGMNSIFVVVDRFSKMAHFIPCHKVDDASNIAKLFFRDVVKLHGLPKSIVSDRDTKFLSHFWRVLWSRLGTKLLFSTTCHLQTDGQTEVVNRSLSTMLRAILKGNHKSWDEYLPHIEFAYNRVVHKTTNISPFEAVYGFNPLTPLDLIPLPNVNHFIHKEGISRAEFLRKLHERIRTHIQIQNEKYAQSNNKGKRTMIFEEGDWVWLHLRKERFPQQRKSKLRPRGDGPFQVLQCINDNAYRLDLPSNYGVSPTFNVSDLKPFVGTSDDKDESLDSMTNPSQEGGDDGRAWTKGPTTRAMARRLLEDLTTSELSGPNGLGGPRVIFTWALLE</sequence>
<dbReference type="InterPro" id="IPR036397">
    <property type="entry name" value="RNaseH_sf"/>
</dbReference>
<evidence type="ECO:0000313" key="3">
    <source>
        <dbReference type="EMBL" id="KYP32940.1"/>
    </source>
</evidence>
<dbReference type="CDD" id="cd01647">
    <property type="entry name" value="RT_LTR"/>
    <property type="match status" value="1"/>
</dbReference>
<dbReference type="FunFam" id="1.10.340.70:FF:000001">
    <property type="entry name" value="Retrovirus-related Pol polyprotein from transposon gypsy-like Protein"/>
    <property type="match status" value="1"/>
</dbReference>
<dbReference type="Pfam" id="PF00078">
    <property type="entry name" value="RVT_1"/>
    <property type="match status" value="1"/>
</dbReference>
<dbReference type="InterPro" id="IPR041577">
    <property type="entry name" value="RT_RNaseH_2"/>
</dbReference>
<dbReference type="Proteomes" id="UP000075243">
    <property type="component" value="Unassembled WGS sequence"/>
</dbReference>
<dbReference type="FunFam" id="3.30.70.270:FF:000003">
    <property type="entry name" value="Transposon Ty3-G Gag-Pol polyprotein"/>
    <property type="match status" value="1"/>
</dbReference>
<protein>
    <submittedName>
        <fullName evidence="3">Transposon Ty3-G Gag-Pol polyprotein</fullName>
    </submittedName>
</protein>
<dbReference type="PROSITE" id="PS50994">
    <property type="entry name" value="INTEGRASE"/>
    <property type="match status" value="1"/>
</dbReference>
<dbReference type="FunFam" id="3.30.70.270:FF:000020">
    <property type="entry name" value="Transposon Tf2-6 polyprotein-like Protein"/>
    <property type="match status" value="1"/>
</dbReference>
<dbReference type="FunFam" id="3.30.420.10:FF:000032">
    <property type="entry name" value="Retrovirus-related Pol polyprotein from transposon 297-like Protein"/>
    <property type="match status" value="1"/>
</dbReference>
<feature type="region of interest" description="Disordered" evidence="1">
    <location>
        <begin position="175"/>
        <end position="203"/>
    </location>
</feature>
<dbReference type="PANTHER" id="PTHR35046">
    <property type="entry name" value="ZINC KNUCKLE (CCHC-TYPE) FAMILY PROTEIN"/>
    <property type="match status" value="1"/>
</dbReference>
<dbReference type="PANTHER" id="PTHR35046:SF9">
    <property type="entry name" value="RNA-DIRECTED DNA POLYMERASE"/>
    <property type="match status" value="1"/>
</dbReference>
<dbReference type="GO" id="GO:0015074">
    <property type="term" value="P:DNA integration"/>
    <property type="evidence" value="ECO:0007669"/>
    <property type="project" value="InterPro"/>
</dbReference>
<dbReference type="Pfam" id="PF17921">
    <property type="entry name" value="Integrase_H2C2"/>
    <property type="match status" value="1"/>
</dbReference>
<proteinExistence type="predicted"/>
<dbReference type="AlphaFoldDB" id="A0A151QRK7"/>
<dbReference type="SUPFAM" id="SSF53098">
    <property type="entry name" value="Ribonuclease H-like"/>
    <property type="match status" value="1"/>
</dbReference>
<organism evidence="3 4">
    <name type="scientific">Cajanus cajan</name>
    <name type="common">Pigeon pea</name>
    <name type="synonym">Cajanus indicus</name>
    <dbReference type="NCBI Taxonomy" id="3821"/>
    <lineage>
        <taxon>Eukaryota</taxon>
        <taxon>Viridiplantae</taxon>
        <taxon>Streptophyta</taxon>
        <taxon>Embryophyta</taxon>
        <taxon>Tracheophyta</taxon>
        <taxon>Spermatophyta</taxon>
        <taxon>Magnoliopsida</taxon>
        <taxon>eudicotyledons</taxon>
        <taxon>Gunneridae</taxon>
        <taxon>Pentapetalae</taxon>
        <taxon>rosids</taxon>
        <taxon>fabids</taxon>
        <taxon>Fabales</taxon>
        <taxon>Fabaceae</taxon>
        <taxon>Papilionoideae</taxon>
        <taxon>50 kb inversion clade</taxon>
        <taxon>NPAAA clade</taxon>
        <taxon>indigoferoid/millettioid clade</taxon>
        <taxon>Phaseoleae</taxon>
        <taxon>Cajanus</taxon>
    </lineage>
</organism>
<dbReference type="SUPFAM" id="SSF56672">
    <property type="entry name" value="DNA/RNA polymerases"/>
    <property type="match status" value="1"/>
</dbReference>
<dbReference type="Pfam" id="PF03732">
    <property type="entry name" value="Retrotrans_gag"/>
    <property type="match status" value="1"/>
</dbReference>
<evidence type="ECO:0000256" key="1">
    <source>
        <dbReference type="SAM" id="MobiDB-lite"/>
    </source>
</evidence>
<evidence type="ECO:0000313" key="4">
    <source>
        <dbReference type="Proteomes" id="UP000075243"/>
    </source>
</evidence>
<dbReference type="InterPro" id="IPR041588">
    <property type="entry name" value="Integrase_H2C2"/>
</dbReference>
<dbReference type="Gene3D" id="3.10.10.10">
    <property type="entry name" value="HIV Type 1 Reverse Transcriptase, subunit A, domain 1"/>
    <property type="match status" value="1"/>
</dbReference>
<dbReference type="InterPro" id="IPR001584">
    <property type="entry name" value="Integrase_cat-core"/>
</dbReference>
<gene>
    <name evidence="3" type="ORF">KK1_046266</name>
</gene>
<feature type="domain" description="Integrase catalytic" evidence="2">
    <location>
        <begin position="696"/>
        <end position="856"/>
    </location>
</feature>
<evidence type="ECO:0000259" key="2">
    <source>
        <dbReference type="PROSITE" id="PS50994"/>
    </source>
</evidence>
<dbReference type="GO" id="GO:0003676">
    <property type="term" value="F:nucleic acid binding"/>
    <property type="evidence" value="ECO:0007669"/>
    <property type="project" value="InterPro"/>
</dbReference>
<feature type="compositionally biased region" description="Basic residues" evidence="1">
    <location>
        <begin position="183"/>
        <end position="196"/>
    </location>
</feature>
<dbReference type="Pfam" id="PF17919">
    <property type="entry name" value="RT_RNaseH_2"/>
    <property type="match status" value="1"/>
</dbReference>
<dbReference type="InterPro" id="IPR056924">
    <property type="entry name" value="SH3_Tf2-1"/>
</dbReference>